<gene>
    <name evidence="6" type="ORF">SAMN05660652_01208</name>
</gene>
<dbReference type="PANTHER" id="PTHR38106">
    <property type="entry name" value="RNA CHAPERONE PROQ"/>
    <property type="match status" value="1"/>
</dbReference>
<feature type="region of interest" description="Disordered" evidence="4">
    <location>
        <begin position="97"/>
        <end position="142"/>
    </location>
</feature>
<keyword evidence="7" id="KW-1185">Reference proteome</keyword>
<evidence type="ECO:0000256" key="1">
    <source>
        <dbReference type="ARBA" id="ARBA00022490"/>
    </source>
</evidence>
<dbReference type="SUPFAM" id="SSF48657">
    <property type="entry name" value="FinO-like"/>
    <property type="match status" value="1"/>
</dbReference>
<feature type="domain" description="ProQ/FinO" evidence="5">
    <location>
        <begin position="10"/>
        <end position="117"/>
    </location>
</feature>
<evidence type="ECO:0000256" key="4">
    <source>
        <dbReference type="SAM" id="MobiDB-lite"/>
    </source>
</evidence>
<feature type="compositionally biased region" description="Basic and acidic residues" evidence="4">
    <location>
        <begin position="97"/>
        <end position="125"/>
    </location>
</feature>
<dbReference type="GO" id="GO:0010608">
    <property type="term" value="P:post-transcriptional regulation of gene expression"/>
    <property type="evidence" value="ECO:0007669"/>
    <property type="project" value="InterPro"/>
</dbReference>
<evidence type="ECO:0000259" key="5">
    <source>
        <dbReference type="SMART" id="SM00945"/>
    </source>
</evidence>
<name>A0A1G7ZLJ3_9RHOO</name>
<dbReference type="AlphaFoldDB" id="A0A1G7ZLJ3"/>
<dbReference type="GO" id="GO:0033592">
    <property type="term" value="F:RNA strand annealing activity"/>
    <property type="evidence" value="ECO:0007669"/>
    <property type="project" value="InterPro"/>
</dbReference>
<dbReference type="InterPro" id="IPR023529">
    <property type="entry name" value="ProQ"/>
</dbReference>
<dbReference type="STRING" id="83767.SAMN05660652_01208"/>
<reference evidence="6 7" key="1">
    <citation type="submission" date="2016-10" db="EMBL/GenBank/DDBJ databases">
        <authorList>
            <person name="de Groot N.N."/>
        </authorList>
    </citation>
    <scope>NUCLEOTIDE SEQUENCE [LARGE SCALE GENOMIC DNA]</scope>
    <source>
        <strain evidence="6 7">DSM 5885</strain>
    </source>
</reference>
<accession>A0A1G7ZLJ3</accession>
<dbReference type="PANTHER" id="PTHR38106:SF1">
    <property type="entry name" value="RNA CHAPERONE PROQ"/>
    <property type="match status" value="1"/>
</dbReference>
<dbReference type="Proteomes" id="UP000198607">
    <property type="component" value="Unassembled WGS sequence"/>
</dbReference>
<keyword evidence="3" id="KW-0143">Chaperone</keyword>
<dbReference type="GO" id="GO:0034057">
    <property type="term" value="F:RNA strand-exchange activity"/>
    <property type="evidence" value="ECO:0007669"/>
    <property type="project" value="InterPro"/>
</dbReference>
<dbReference type="GO" id="GO:0005829">
    <property type="term" value="C:cytosol"/>
    <property type="evidence" value="ECO:0007669"/>
    <property type="project" value="TreeGrafter"/>
</dbReference>
<keyword evidence="1" id="KW-0963">Cytoplasm</keyword>
<dbReference type="EMBL" id="FNCY01000003">
    <property type="protein sequence ID" value="SDH09457.1"/>
    <property type="molecule type" value="Genomic_DNA"/>
</dbReference>
<evidence type="ECO:0000256" key="2">
    <source>
        <dbReference type="ARBA" id="ARBA00022884"/>
    </source>
</evidence>
<keyword evidence="2" id="KW-0694">RNA-binding</keyword>
<dbReference type="OrthoDB" id="9180746at2"/>
<sequence length="142" mass="16407">MTTDSTPAAKPAQDPRALLKKLHETYPAFRDHAPLAIGIDKQLLARQSDIERKALRIALGMHTNSLRYLKTMEKATQRVDLDGQVVAEVTEEHRQHAAETLRERFRKDAERRKAQRLAEEQERQRTQKLNQLVEKFGKPRSS</sequence>
<evidence type="ECO:0000256" key="3">
    <source>
        <dbReference type="ARBA" id="ARBA00023186"/>
    </source>
</evidence>
<evidence type="ECO:0000313" key="7">
    <source>
        <dbReference type="Proteomes" id="UP000198607"/>
    </source>
</evidence>
<proteinExistence type="predicted"/>
<dbReference type="InterPro" id="IPR016103">
    <property type="entry name" value="ProQ/FinO"/>
</dbReference>
<protein>
    <submittedName>
        <fullName evidence="6">ProP effector</fullName>
    </submittedName>
</protein>
<dbReference type="SMART" id="SM00945">
    <property type="entry name" value="ProQ"/>
    <property type="match status" value="1"/>
</dbReference>
<dbReference type="Pfam" id="PF04352">
    <property type="entry name" value="ProQ"/>
    <property type="match status" value="1"/>
</dbReference>
<organism evidence="6 7">
    <name type="scientific">Propionivibrio dicarboxylicus</name>
    <dbReference type="NCBI Taxonomy" id="83767"/>
    <lineage>
        <taxon>Bacteria</taxon>
        <taxon>Pseudomonadati</taxon>
        <taxon>Pseudomonadota</taxon>
        <taxon>Betaproteobacteria</taxon>
        <taxon>Rhodocyclales</taxon>
        <taxon>Rhodocyclaceae</taxon>
        <taxon>Propionivibrio</taxon>
    </lineage>
</organism>
<dbReference type="Gene3D" id="1.10.1710.10">
    <property type="entry name" value="ProQ/FinO domain"/>
    <property type="match status" value="1"/>
</dbReference>
<dbReference type="InterPro" id="IPR036442">
    <property type="entry name" value="ProQ/FinO_sf"/>
</dbReference>
<evidence type="ECO:0000313" key="6">
    <source>
        <dbReference type="EMBL" id="SDH09457.1"/>
    </source>
</evidence>